<dbReference type="SMART" id="SM00642">
    <property type="entry name" value="Aamy"/>
    <property type="match status" value="1"/>
</dbReference>
<keyword evidence="3" id="KW-0732">Signal</keyword>
<dbReference type="PANTHER" id="PTHR10357">
    <property type="entry name" value="ALPHA-AMYLASE FAMILY MEMBER"/>
    <property type="match status" value="1"/>
</dbReference>
<name>A0A382KL93_9ZZZZ</name>
<dbReference type="Gene3D" id="3.20.20.80">
    <property type="entry name" value="Glycosidases"/>
    <property type="match status" value="1"/>
</dbReference>
<keyword evidence="2" id="KW-0479">Metal-binding</keyword>
<dbReference type="SUPFAM" id="SSF51445">
    <property type="entry name" value="(Trans)glycosidases"/>
    <property type="match status" value="1"/>
</dbReference>
<evidence type="ECO:0000256" key="3">
    <source>
        <dbReference type="ARBA" id="ARBA00022729"/>
    </source>
</evidence>
<evidence type="ECO:0000259" key="4">
    <source>
        <dbReference type="SMART" id="SM00642"/>
    </source>
</evidence>
<organism evidence="5">
    <name type="scientific">marine metagenome</name>
    <dbReference type="NCBI Taxonomy" id="408172"/>
    <lineage>
        <taxon>unclassified sequences</taxon>
        <taxon>metagenomes</taxon>
        <taxon>ecological metagenomes</taxon>
    </lineage>
</organism>
<feature type="non-terminal residue" evidence="5">
    <location>
        <position position="1"/>
    </location>
</feature>
<gene>
    <name evidence="5" type="ORF">METZ01_LOCUS277199</name>
</gene>
<evidence type="ECO:0000256" key="2">
    <source>
        <dbReference type="ARBA" id="ARBA00022723"/>
    </source>
</evidence>
<protein>
    <recommendedName>
        <fullName evidence="4">Glycosyl hydrolase family 13 catalytic domain-containing protein</fullName>
    </recommendedName>
</protein>
<comment type="cofactor">
    <cofactor evidence="1">
        <name>Ca(2+)</name>
        <dbReference type="ChEBI" id="CHEBI:29108"/>
    </cofactor>
</comment>
<accession>A0A382KL93</accession>
<dbReference type="InterPro" id="IPR017853">
    <property type="entry name" value="GH"/>
</dbReference>
<dbReference type="EMBL" id="UINC01080937">
    <property type="protein sequence ID" value="SVC24345.1"/>
    <property type="molecule type" value="Genomic_DNA"/>
</dbReference>
<sequence length="418" mass="48172">EDIVSNNMGGWNSVLDLTGFKKKPSGQWVKNTQKGSYLSFAFLTSDKSLPVETIVLWKNIPLHPDVVDPKINGDVSVNINNLNNGLLRIMGLDDQGRVIRENHTIIKNSIPLNTNENKDDWHFKIIYSLMIDRFLDGNHSNTSKSQGEIHPLTDFNGGDFSGVIQKLGEGYFSDLGISAIWISPVQEQPNHPYMEWSSPNRTYTGYHGYWPVSPREIDSRYGTAEELKKLIDTAHNQIIKVLLDLVSNHVHEDHPYYTKYREWFGNVMLPDGSMNIRRWDGETRLTTWFEPFLPSFNYSNSEAIDAVVEDALWWMKEFDLDGFRQDAVKHVPHSFWKNLTFELKKNFPDKNVYQIGETFGSDELILSYVNPSELNAQFNFDIYFVARNIFKSPIGDMSSLRETMEQNLEVYQPINLMG</sequence>
<dbReference type="GO" id="GO:0046872">
    <property type="term" value="F:metal ion binding"/>
    <property type="evidence" value="ECO:0007669"/>
    <property type="project" value="UniProtKB-KW"/>
</dbReference>
<dbReference type="PANTHER" id="PTHR10357:SF215">
    <property type="entry name" value="ALPHA-AMYLASE 1"/>
    <property type="match status" value="1"/>
</dbReference>
<dbReference type="AlphaFoldDB" id="A0A382KL93"/>
<dbReference type="InterPro" id="IPR006047">
    <property type="entry name" value="GH13_cat_dom"/>
</dbReference>
<feature type="non-terminal residue" evidence="5">
    <location>
        <position position="418"/>
    </location>
</feature>
<proteinExistence type="predicted"/>
<dbReference type="GO" id="GO:0005975">
    <property type="term" value="P:carbohydrate metabolic process"/>
    <property type="evidence" value="ECO:0007669"/>
    <property type="project" value="InterPro"/>
</dbReference>
<evidence type="ECO:0000256" key="1">
    <source>
        <dbReference type="ARBA" id="ARBA00001913"/>
    </source>
</evidence>
<evidence type="ECO:0000313" key="5">
    <source>
        <dbReference type="EMBL" id="SVC24345.1"/>
    </source>
</evidence>
<dbReference type="Pfam" id="PF00128">
    <property type="entry name" value="Alpha-amylase"/>
    <property type="match status" value="1"/>
</dbReference>
<feature type="domain" description="Glycosyl hydrolase family 13 catalytic" evidence="4">
    <location>
        <begin position="128"/>
        <end position="417"/>
    </location>
</feature>
<reference evidence="5" key="1">
    <citation type="submission" date="2018-05" db="EMBL/GenBank/DDBJ databases">
        <authorList>
            <person name="Lanie J.A."/>
            <person name="Ng W.-L."/>
            <person name="Kazmierczak K.M."/>
            <person name="Andrzejewski T.M."/>
            <person name="Davidsen T.M."/>
            <person name="Wayne K.J."/>
            <person name="Tettelin H."/>
            <person name="Glass J.I."/>
            <person name="Rusch D."/>
            <person name="Podicherti R."/>
            <person name="Tsui H.-C.T."/>
            <person name="Winkler M.E."/>
        </authorList>
    </citation>
    <scope>NUCLEOTIDE SEQUENCE</scope>
</reference>